<dbReference type="OrthoDB" id="2362830at2"/>
<organism evidence="2 3">
    <name type="scientific">Carnobacterium maltaromaticum LMA28</name>
    <dbReference type="NCBI Taxonomy" id="1234679"/>
    <lineage>
        <taxon>Bacteria</taxon>
        <taxon>Bacillati</taxon>
        <taxon>Bacillota</taxon>
        <taxon>Bacilli</taxon>
        <taxon>Lactobacillales</taxon>
        <taxon>Carnobacteriaceae</taxon>
        <taxon>Carnobacterium</taxon>
    </lineage>
</organism>
<dbReference type="EMBL" id="HE999757">
    <property type="protein sequence ID" value="CCO09701.2"/>
    <property type="molecule type" value="Genomic_DNA"/>
</dbReference>
<dbReference type="InterPro" id="IPR000595">
    <property type="entry name" value="cNMP-bd_dom"/>
</dbReference>
<dbReference type="KEGG" id="cml:BN424_218"/>
<evidence type="ECO:0000313" key="3">
    <source>
        <dbReference type="Proteomes" id="UP000000212"/>
    </source>
</evidence>
<accession>K8EMI4</accession>
<protein>
    <submittedName>
        <fullName evidence="2">Cyclic nucleotide-binding domain protein</fullName>
    </submittedName>
</protein>
<gene>
    <name evidence="2" type="ORF">BN424_218</name>
</gene>
<dbReference type="GeneID" id="83607392"/>
<proteinExistence type="predicted"/>
<dbReference type="Pfam" id="PF00027">
    <property type="entry name" value="cNMP_binding"/>
    <property type="match status" value="1"/>
</dbReference>
<dbReference type="PROSITE" id="PS50042">
    <property type="entry name" value="CNMP_BINDING_3"/>
    <property type="match status" value="1"/>
</dbReference>
<name>K8EMI4_CARML</name>
<evidence type="ECO:0000313" key="2">
    <source>
        <dbReference type="EMBL" id="CCO09701.2"/>
    </source>
</evidence>
<dbReference type="RefSeq" id="WP_016356301.1">
    <property type="nucleotide sequence ID" value="NC_019425.2"/>
</dbReference>
<sequence length="234" mass="27714">MESFFENDFYFKEKFQDKYKERKYEKNDVISYRIGKEVSNKLFIVSSGVVLVETQLDQNITPFYSFVGQNNIFGWEDMDTNNAVVVTVTAQETTSIVEVDREFFFDHVYINPDLSRRFLKKIRQEFYLLVESYQYVNKPPKVKLLNSLLNLSTKLDLKQNESGELELPKYITPTFISKYVRSSEPNISKAGTYLERKKIIKRNPYRIIDQERARVLLQEWSGGEARSFEKEKLK</sequence>
<feature type="domain" description="Cyclic nucleotide-binding" evidence="1">
    <location>
        <begin position="37"/>
        <end position="125"/>
    </location>
</feature>
<dbReference type="InterPro" id="IPR014710">
    <property type="entry name" value="RmlC-like_jellyroll"/>
</dbReference>
<dbReference type="Gene3D" id="2.60.120.10">
    <property type="entry name" value="Jelly Rolls"/>
    <property type="match status" value="1"/>
</dbReference>
<dbReference type="AlphaFoldDB" id="K8EMI4"/>
<keyword evidence="3" id="KW-1185">Reference proteome</keyword>
<dbReference type="Proteomes" id="UP000000212">
    <property type="component" value="Chromosome"/>
</dbReference>
<evidence type="ECO:0000259" key="1">
    <source>
        <dbReference type="PROSITE" id="PS50042"/>
    </source>
</evidence>
<dbReference type="InterPro" id="IPR018490">
    <property type="entry name" value="cNMP-bd_dom_sf"/>
</dbReference>
<dbReference type="SUPFAM" id="SSF51206">
    <property type="entry name" value="cAMP-binding domain-like"/>
    <property type="match status" value="1"/>
</dbReference>
<dbReference type="CDD" id="cd00038">
    <property type="entry name" value="CAP_ED"/>
    <property type="match status" value="1"/>
</dbReference>
<dbReference type="STRING" id="1234679.BN424_218"/>
<dbReference type="HOGENOM" id="CLU_1183294_0_0_9"/>
<reference evidence="3" key="1">
    <citation type="journal article" date="2013" name="Genome Announc.">
        <title>Complete Chromosome Sequence of Carnobacterium maltaromaticum LMA 28.</title>
        <authorList>
            <person name="Cailliez-Grimal C."/>
            <person name="Chaillou S."/>
            <person name="Anba-Mondoloni J."/>
            <person name="Loux V."/>
            <person name="Afzal M.I."/>
            <person name="Rahman A."/>
            <person name="Kergourlay G."/>
            <person name="Champomier-Verges M.C."/>
            <person name="Zagorec M."/>
            <person name="Dalgaard P."/>
            <person name="Leisner J.J."/>
            <person name="Prevost H."/>
            <person name="Revol-Junelles A.M."/>
            <person name="Borges F."/>
        </authorList>
    </citation>
    <scope>NUCLEOTIDE SEQUENCE</scope>
    <source>
        <strain evidence="3">LMA28</strain>
    </source>
</reference>
<dbReference type="eggNOG" id="COG0664">
    <property type="taxonomic scope" value="Bacteria"/>
</dbReference>